<dbReference type="InterPro" id="IPR050256">
    <property type="entry name" value="Glycosyltransferase_2"/>
</dbReference>
<dbReference type="AlphaFoldDB" id="A0A974Y2Z2"/>
<dbReference type="RefSeq" id="WP_200610224.1">
    <property type="nucleotide sequence ID" value="NZ_CP071518.1"/>
</dbReference>
<evidence type="ECO:0000256" key="1">
    <source>
        <dbReference type="SAM" id="Phobius"/>
    </source>
</evidence>
<dbReference type="Proteomes" id="UP000639274">
    <property type="component" value="Chromosome"/>
</dbReference>
<keyword evidence="1" id="KW-1133">Transmembrane helix</keyword>
<accession>A0A974Y2Z2</accession>
<feature type="transmembrane region" description="Helical" evidence="1">
    <location>
        <begin position="302"/>
        <end position="326"/>
    </location>
</feature>
<feature type="transmembrane region" description="Helical" evidence="1">
    <location>
        <begin position="258"/>
        <end position="282"/>
    </location>
</feature>
<name>A0A974Y2Z2_9GAMM</name>
<keyword evidence="4" id="KW-1185">Reference proteome</keyword>
<dbReference type="Gene3D" id="3.90.550.10">
    <property type="entry name" value="Spore Coat Polysaccharide Biosynthesis Protein SpsA, Chain A"/>
    <property type="match status" value="1"/>
</dbReference>
<dbReference type="SUPFAM" id="SSF53448">
    <property type="entry name" value="Nucleotide-diphospho-sugar transferases"/>
    <property type="match status" value="1"/>
</dbReference>
<dbReference type="InterPro" id="IPR029044">
    <property type="entry name" value="Nucleotide-diphossugar_trans"/>
</dbReference>
<dbReference type="KEGG" id="lsf:I8J32_007365"/>
<keyword evidence="1" id="KW-0812">Transmembrane</keyword>
<dbReference type="CDD" id="cd04179">
    <property type="entry name" value="DPM_DPG-synthase_like"/>
    <property type="match status" value="1"/>
</dbReference>
<gene>
    <name evidence="3" type="ORF">I8J32_007365</name>
</gene>
<evidence type="ECO:0000313" key="3">
    <source>
        <dbReference type="EMBL" id="QSX79653.1"/>
    </source>
</evidence>
<evidence type="ECO:0000259" key="2">
    <source>
        <dbReference type="Pfam" id="PF00535"/>
    </source>
</evidence>
<dbReference type="PANTHER" id="PTHR48090">
    <property type="entry name" value="UNDECAPRENYL-PHOSPHATE 4-DEOXY-4-FORMAMIDO-L-ARABINOSE TRANSFERASE-RELATED"/>
    <property type="match status" value="1"/>
</dbReference>
<protein>
    <submittedName>
        <fullName evidence="3">Glycosyltransferase family 2 protein</fullName>
    </submittedName>
</protein>
<dbReference type="EMBL" id="CP071518">
    <property type="protein sequence ID" value="QSX79653.1"/>
    <property type="molecule type" value="Genomic_DNA"/>
</dbReference>
<organism evidence="3 4">
    <name type="scientific">Agrilutibacter solisilvae</name>
    <dbReference type="NCBI Taxonomy" id="2763317"/>
    <lineage>
        <taxon>Bacteria</taxon>
        <taxon>Pseudomonadati</taxon>
        <taxon>Pseudomonadota</taxon>
        <taxon>Gammaproteobacteria</taxon>
        <taxon>Lysobacterales</taxon>
        <taxon>Lysobacteraceae</taxon>
        <taxon>Agrilutibacter</taxon>
    </lineage>
</organism>
<keyword evidence="1" id="KW-0472">Membrane</keyword>
<evidence type="ECO:0000313" key="4">
    <source>
        <dbReference type="Proteomes" id="UP000639274"/>
    </source>
</evidence>
<dbReference type="InterPro" id="IPR001173">
    <property type="entry name" value="Glyco_trans_2-like"/>
</dbReference>
<sequence>MQVQTAGVTTTGRSPGLDSVAIVIPCFRVRRHILEVIAGLPAQVEGAPVDLVLVVDDACPEGSGDQVRQHCHDPRVVVLRHDRNAGVGAAVVTGYREALARGATIVVKLDGDGQMDPSLLPDLLAPLLQGEADYTKGNRFFDVEVVGRMPVQRLVGNAILSFMSKASSGYWTLFDPTNGYTAIHAAALRRLPLDKLSPRYFFETDLLFRLNTVGAVVEDVPMPAVYGDESSNLRIGRIIGPFLAGHLRNLGKRIVYNYFLRDFSLASLQLVLGVALLGFGAVHGGYHWWRSVSTGVANPLGTIIIAALSLLAGLQLLLAFLAYDMAAPARRPLQRRLFG</sequence>
<dbReference type="PANTHER" id="PTHR48090:SF6">
    <property type="entry name" value="SLR5056 PROTEIN"/>
    <property type="match status" value="1"/>
</dbReference>
<proteinExistence type="predicted"/>
<reference evidence="3 4" key="1">
    <citation type="submission" date="2021-03" db="EMBL/GenBank/DDBJ databases">
        <title>Lysobacter sp. nov. isolated from soil of gangwondo yeongwol, south Korea.</title>
        <authorList>
            <person name="Kim K.R."/>
            <person name="Kim K.H."/>
            <person name="Jeon C.O."/>
        </authorList>
    </citation>
    <scope>NUCLEOTIDE SEQUENCE [LARGE SCALE GENOMIC DNA]</scope>
    <source>
        <strain evidence="3 4">R19</strain>
    </source>
</reference>
<feature type="domain" description="Glycosyltransferase 2-like" evidence="2">
    <location>
        <begin position="22"/>
        <end position="190"/>
    </location>
</feature>
<dbReference type="Pfam" id="PF00535">
    <property type="entry name" value="Glycos_transf_2"/>
    <property type="match status" value="1"/>
</dbReference>